<dbReference type="NCBIfam" id="NF040509">
    <property type="entry name" value="Lacto_palin_RPT"/>
    <property type="match status" value="1"/>
</dbReference>
<dbReference type="EMBL" id="CP022954">
    <property type="protein sequence ID" value="QGV19298.1"/>
    <property type="molecule type" value="Genomic_DNA"/>
</dbReference>
<dbReference type="AntiFam" id="ANF00266">
    <property type="entry name" value="DNA repeat translations related to WP_020751851.1"/>
</dbReference>
<organism evidence="1 2">
    <name type="scientific">Lacticaseibacillus paracasei subsp. paracasei</name>
    <dbReference type="NCBI Taxonomy" id="47714"/>
    <lineage>
        <taxon>Bacteria</taxon>
        <taxon>Bacillati</taxon>
        <taxon>Bacillota</taxon>
        <taxon>Bacilli</taxon>
        <taxon>Lactobacillales</taxon>
        <taxon>Lactobacillaceae</taxon>
        <taxon>Lacticaseibacillus</taxon>
    </lineage>
</organism>
<name>A0AAP9HJC5_LACPA</name>
<proteinExistence type="predicted"/>
<evidence type="ECO:0000313" key="1">
    <source>
        <dbReference type="EMBL" id="QGV19298.1"/>
    </source>
</evidence>
<gene>
    <name evidence="1" type="ORF">LCAKO_2808</name>
</gene>
<dbReference type="Proteomes" id="UP000423274">
    <property type="component" value="Chromosome"/>
</dbReference>
<sequence length="65" mass="7056">MADEALGGAAQVLKRVRWRRKLACKDLDSNDQRATITTKATYIPVSNRASSRSCLNALAGAETCM</sequence>
<accession>A0AAP9HJC5</accession>
<evidence type="ECO:0000313" key="2">
    <source>
        <dbReference type="Proteomes" id="UP000423274"/>
    </source>
</evidence>
<reference evidence="1 2" key="1">
    <citation type="submission" date="2017-08" db="EMBL/GenBank/DDBJ databases">
        <title>Genome sequence, comparative genomics and functional analysis of the highly adhesive Lactobacillus paracasei Kobulty strain.</title>
        <authorList>
            <person name="Koryszewska-Baginska A."/>
            <person name="Grynberg M."/>
            <person name="Aleksandrzak-Piekarczyk T."/>
        </authorList>
    </citation>
    <scope>NUCLEOTIDE SEQUENCE [LARGE SCALE GENOMIC DNA]</scope>
    <source>
        <strain evidence="1 2">IBB3423</strain>
    </source>
</reference>
<dbReference type="AlphaFoldDB" id="A0AAP9HJC5"/>
<protein>
    <submittedName>
        <fullName evidence="1">Uncharacterized protein</fullName>
    </submittedName>
</protein>